<evidence type="ECO:0000313" key="3">
    <source>
        <dbReference type="Proteomes" id="UP001165060"/>
    </source>
</evidence>
<gene>
    <name evidence="2" type="ORF">TeGR_g4217</name>
</gene>
<accession>A0ABQ6N138</accession>
<feature type="compositionally biased region" description="Low complexity" evidence="1">
    <location>
        <begin position="72"/>
        <end position="89"/>
    </location>
</feature>
<proteinExistence type="predicted"/>
<feature type="compositionally biased region" description="Low complexity" evidence="1">
    <location>
        <begin position="96"/>
        <end position="126"/>
    </location>
</feature>
<comment type="caution">
    <text evidence="2">The sequence shown here is derived from an EMBL/GenBank/DDBJ whole genome shotgun (WGS) entry which is preliminary data.</text>
</comment>
<evidence type="ECO:0000256" key="1">
    <source>
        <dbReference type="SAM" id="MobiDB-lite"/>
    </source>
</evidence>
<dbReference type="EMBL" id="BRYB01001946">
    <property type="protein sequence ID" value="GMI36880.1"/>
    <property type="molecule type" value="Genomic_DNA"/>
</dbReference>
<reference evidence="2 3" key="1">
    <citation type="journal article" date="2023" name="Commun. Biol.">
        <title>Genome analysis of Parmales, the sister group of diatoms, reveals the evolutionary specialization of diatoms from phago-mixotrophs to photoautotrophs.</title>
        <authorList>
            <person name="Ban H."/>
            <person name="Sato S."/>
            <person name="Yoshikawa S."/>
            <person name="Yamada K."/>
            <person name="Nakamura Y."/>
            <person name="Ichinomiya M."/>
            <person name="Sato N."/>
            <person name="Blanc-Mathieu R."/>
            <person name="Endo H."/>
            <person name="Kuwata A."/>
            <person name="Ogata H."/>
        </authorList>
    </citation>
    <scope>NUCLEOTIDE SEQUENCE [LARGE SCALE GENOMIC DNA]</scope>
</reference>
<dbReference type="Proteomes" id="UP001165060">
    <property type="component" value="Unassembled WGS sequence"/>
</dbReference>
<evidence type="ECO:0000313" key="2">
    <source>
        <dbReference type="EMBL" id="GMI36880.1"/>
    </source>
</evidence>
<feature type="region of interest" description="Disordered" evidence="1">
    <location>
        <begin position="1"/>
        <end position="166"/>
    </location>
</feature>
<feature type="region of interest" description="Disordered" evidence="1">
    <location>
        <begin position="198"/>
        <end position="275"/>
    </location>
</feature>
<protein>
    <submittedName>
        <fullName evidence="2">Uncharacterized protein</fullName>
    </submittedName>
</protein>
<feature type="compositionally biased region" description="Low complexity" evidence="1">
    <location>
        <begin position="35"/>
        <end position="59"/>
    </location>
</feature>
<sequence length="275" mass="27987">MSSPLSSSPLPAPPPGPFPSSSTPTSPPLPPPALAIPCSSSSPLPVVTSTHAGTRAASSPPSPPPASPSPLPRASARLPNAPRASASRFPRPPSNPSKGYAAADPGGPPARYDAKPQPAAKAQPLAKTPPPERRAGSPAYTPGGGSGQCSSGGSGRGPRRFAEKRSWSAASDLALVELVAAFGGPDNSIKNRFWSFQRSRVRDGEPLLSPRGASPYSPKNSRANSQANSRANSPAGFGAKSPMGFGAARRLSTTPVPMPHAPGEDEVVYQNLHGP</sequence>
<organism evidence="2 3">
    <name type="scientific">Tetraparma gracilis</name>
    <dbReference type="NCBI Taxonomy" id="2962635"/>
    <lineage>
        <taxon>Eukaryota</taxon>
        <taxon>Sar</taxon>
        <taxon>Stramenopiles</taxon>
        <taxon>Ochrophyta</taxon>
        <taxon>Bolidophyceae</taxon>
        <taxon>Parmales</taxon>
        <taxon>Triparmaceae</taxon>
        <taxon>Tetraparma</taxon>
    </lineage>
</organism>
<feature type="compositionally biased region" description="Pro residues" evidence="1">
    <location>
        <begin position="25"/>
        <end position="34"/>
    </location>
</feature>
<feature type="compositionally biased region" description="Gly residues" evidence="1">
    <location>
        <begin position="142"/>
        <end position="156"/>
    </location>
</feature>
<feature type="compositionally biased region" description="Polar residues" evidence="1">
    <location>
        <begin position="217"/>
        <end position="232"/>
    </location>
</feature>
<name>A0ABQ6N138_9STRA</name>
<keyword evidence="3" id="KW-1185">Reference proteome</keyword>
<feature type="compositionally biased region" description="Pro residues" evidence="1">
    <location>
        <begin position="60"/>
        <end position="71"/>
    </location>
</feature>